<evidence type="ECO:0000256" key="1">
    <source>
        <dbReference type="SAM" id="Coils"/>
    </source>
</evidence>
<evidence type="ECO:0000259" key="3">
    <source>
        <dbReference type="Pfam" id="PF16561"/>
    </source>
</evidence>
<feature type="region of interest" description="Disordered" evidence="2">
    <location>
        <begin position="297"/>
        <end position="341"/>
    </location>
</feature>
<dbReference type="InterPro" id="IPR014756">
    <property type="entry name" value="Ig_E-set"/>
</dbReference>
<dbReference type="AlphaFoldDB" id="A0A9Q0JH77"/>
<evidence type="ECO:0000313" key="4">
    <source>
        <dbReference type="EMBL" id="KAJ4841574.1"/>
    </source>
</evidence>
<feature type="compositionally biased region" description="Polar residues" evidence="2">
    <location>
        <begin position="297"/>
        <end position="309"/>
    </location>
</feature>
<dbReference type="PANTHER" id="PTHR47434">
    <property type="entry name" value="PROTEIN PTST HOMOLOG 3, CHLOROPLASTIC"/>
    <property type="match status" value="1"/>
</dbReference>
<dbReference type="OrthoDB" id="531008at2759"/>
<organism evidence="4 5">
    <name type="scientific">Turnera subulata</name>
    <dbReference type="NCBI Taxonomy" id="218843"/>
    <lineage>
        <taxon>Eukaryota</taxon>
        <taxon>Viridiplantae</taxon>
        <taxon>Streptophyta</taxon>
        <taxon>Embryophyta</taxon>
        <taxon>Tracheophyta</taxon>
        <taxon>Spermatophyta</taxon>
        <taxon>Magnoliopsida</taxon>
        <taxon>eudicotyledons</taxon>
        <taxon>Gunneridae</taxon>
        <taxon>Pentapetalae</taxon>
        <taxon>rosids</taxon>
        <taxon>fabids</taxon>
        <taxon>Malpighiales</taxon>
        <taxon>Passifloraceae</taxon>
        <taxon>Turnera</taxon>
    </lineage>
</organism>
<dbReference type="SUPFAM" id="SSF81296">
    <property type="entry name" value="E set domains"/>
    <property type="match status" value="1"/>
</dbReference>
<feature type="domain" description="AMP-activated protein kinase glycogen-binding" evidence="3">
    <location>
        <begin position="520"/>
        <end position="610"/>
    </location>
</feature>
<keyword evidence="5" id="KW-1185">Reference proteome</keyword>
<dbReference type="InterPro" id="IPR032640">
    <property type="entry name" value="AMPK1_CBM"/>
</dbReference>
<dbReference type="InterPro" id="IPR013783">
    <property type="entry name" value="Ig-like_fold"/>
</dbReference>
<keyword evidence="1" id="KW-0175">Coiled coil</keyword>
<dbReference type="Proteomes" id="UP001141552">
    <property type="component" value="Unassembled WGS sequence"/>
</dbReference>
<name>A0A9Q0JH77_9ROSI</name>
<feature type="coiled-coil region" evidence="1">
    <location>
        <begin position="462"/>
        <end position="514"/>
    </location>
</feature>
<protein>
    <recommendedName>
        <fullName evidence="3">AMP-activated protein kinase glycogen-binding domain-containing protein</fullName>
    </recommendedName>
</protein>
<comment type="caution">
    <text evidence="4">The sequence shown here is derived from an EMBL/GenBank/DDBJ whole genome shotgun (WGS) entry which is preliminary data.</text>
</comment>
<gene>
    <name evidence="4" type="ORF">Tsubulata_030288</name>
</gene>
<reference evidence="4" key="2">
    <citation type="journal article" date="2023" name="Plants (Basel)">
        <title>Annotation of the Turnera subulata (Passifloraceae) Draft Genome Reveals the S-Locus Evolved after the Divergence of Turneroideae from Passifloroideae in a Stepwise Manner.</title>
        <authorList>
            <person name="Henning P.M."/>
            <person name="Roalson E.H."/>
            <person name="Mir W."/>
            <person name="McCubbin A.G."/>
            <person name="Shore J.S."/>
        </authorList>
    </citation>
    <scope>NUCLEOTIDE SEQUENCE</scope>
    <source>
        <strain evidence="4">F60SS</strain>
    </source>
</reference>
<evidence type="ECO:0000256" key="2">
    <source>
        <dbReference type="SAM" id="MobiDB-lite"/>
    </source>
</evidence>
<dbReference type="PANTHER" id="PTHR47434:SF2">
    <property type="entry name" value="PROTEIN PTST HOMOLOG 3, CHLOROPLASTIC"/>
    <property type="match status" value="1"/>
</dbReference>
<dbReference type="Gene3D" id="2.60.40.10">
    <property type="entry name" value="Immunoglobulins"/>
    <property type="match status" value="1"/>
</dbReference>
<proteinExistence type="predicted"/>
<dbReference type="EMBL" id="JAKUCV010002740">
    <property type="protein sequence ID" value="KAJ4841574.1"/>
    <property type="molecule type" value="Genomic_DNA"/>
</dbReference>
<dbReference type="Pfam" id="PF16561">
    <property type="entry name" value="AMPK1_CBM"/>
    <property type="match status" value="1"/>
</dbReference>
<reference evidence="4" key="1">
    <citation type="submission" date="2022-02" db="EMBL/GenBank/DDBJ databases">
        <authorList>
            <person name="Henning P.M."/>
            <person name="McCubbin A.G."/>
            <person name="Shore J.S."/>
        </authorList>
    </citation>
    <scope>NUCLEOTIDE SEQUENCE</scope>
    <source>
        <strain evidence="4">F60SS</strain>
        <tissue evidence="4">Leaves</tissue>
    </source>
</reference>
<dbReference type="CDD" id="cd02859">
    <property type="entry name" value="E_set_AMPKbeta_like_N"/>
    <property type="match status" value="1"/>
</dbReference>
<accession>A0A9Q0JH77</accession>
<sequence>MATALCKVPCFLSLSSHKLFFLNHHHHHHHHLQLQPQSRRLCENPPRKNSHICACSANRPRGGRKVKSNEQLCDDIRDFVSSVGLPHGHVPSIKELYDHGRTDLANMVRRRGYKAIEGLKSNQTKAEERFAKLQHTTHDTTDMPAGQDMKVEFIVEDRSLSSEIPVNNDHSACMTNDSEYAKDWQDEVVSGMAEGKSFLTSSCKLKEQDQQANHILEDGRFSTSSCNVEKLDGKVLLADDPLIARFPVEAELQDGEPECIAEEDSLSITLYNAEKQMEEVSSVVKDKSLSAEVSTADNNFDSRGTQLNLYSEGDASVPVKASPSYSMEERDLQNSEDISKSSSLEEKVAKFIQHGDLDAVEDNVYRMVNETDTEEINGISGTNTPLERNSDRTVSRSNAGLMVNGSLQSAAQVSSPVAFKPPIRDDQFAAESLVSANLDEDLNAETKSTENQVEISNLKFMLHQKELELSHLKDLIEKEKLALSTLQMKAEAEITKAQELISQKEAEAIAAEESLSGLVEVKLQFSGDGEIVEVTGSFNGWHHRIQMDLQPSSVNVDPFGPRKPRIWSTVLWLYPGVYEIKFIVDGQWIVDPKRKSVTRGGICNNILRVSR</sequence>
<dbReference type="GO" id="GO:0009507">
    <property type="term" value="C:chloroplast"/>
    <property type="evidence" value="ECO:0007669"/>
    <property type="project" value="UniProtKB-ARBA"/>
</dbReference>
<feature type="compositionally biased region" description="Basic and acidic residues" evidence="2">
    <location>
        <begin position="327"/>
        <end position="341"/>
    </location>
</feature>
<evidence type="ECO:0000313" key="5">
    <source>
        <dbReference type="Proteomes" id="UP001141552"/>
    </source>
</evidence>